<feature type="compositionally biased region" description="Gly residues" evidence="11">
    <location>
        <begin position="125"/>
        <end position="146"/>
    </location>
</feature>
<organism evidence="12 13">
    <name type="scientific">Lunasporangiospora selenospora</name>
    <dbReference type="NCBI Taxonomy" id="979761"/>
    <lineage>
        <taxon>Eukaryota</taxon>
        <taxon>Fungi</taxon>
        <taxon>Fungi incertae sedis</taxon>
        <taxon>Mucoromycota</taxon>
        <taxon>Mortierellomycotina</taxon>
        <taxon>Mortierellomycetes</taxon>
        <taxon>Mortierellales</taxon>
        <taxon>Mortierellaceae</taxon>
        <taxon>Lunasporangiospora</taxon>
    </lineage>
</organism>
<evidence type="ECO:0000256" key="9">
    <source>
        <dbReference type="ARBA" id="ARBA00023175"/>
    </source>
</evidence>
<dbReference type="GO" id="GO:0007018">
    <property type="term" value="P:microtubule-based movement"/>
    <property type="evidence" value="ECO:0007669"/>
    <property type="project" value="InterPro"/>
</dbReference>
<reference evidence="12" key="1">
    <citation type="journal article" date="2020" name="Fungal Divers.">
        <title>Resolving the Mortierellaceae phylogeny through synthesis of multi-gene phylogenetics and phylogenomics.</title>
        <authorList>
            <person name="Vandepol N."/>
            <person name="Liber J."/>
            <person name="Desiro A."/>
            <person name="Na H."/>
            <person name="Kennedy M."/>
            <person name="Barry K."/>
            <person name="Grigoriev I.V."/>
            <person name="Miller A.N."/>
            <person name="O'Donnell K."/>
            <person name="Stajich J.E."/>
            <person name="Bonito G."/>
        </authorList>
    </citation>
    <scope>NUCLEOTIDE SEQUENCE</scope>
    <source>
        <strain evidence="12">KOD1015</strain>
    </source>
</reference>
<proteinExistence type="inferred from homology"/>
<dbReference type="GO" id="GO:0035974">
    <property type="term" value="C:meiotic spindle pole body"/>
    <property type="evidence" value="ECO:0007669"/>
    <property type="project" value="TreeGrafter"/>
</dbReference>
<evidence type="ECO:0000256" key="3">
    <source>
        <dbReference type="ARBA" id="ARBA00022448"/>
    </source>
</evidence>
<comment type="subcellular location">
    <subcellularLocation>
        <location evidence="1">Cytoplasm</location>
        <location evidence="1">Cytoskeleton</location>
    </subcellularLocation>
</comment>
<evidence type="ECO:0000256" key="6">
    <source>
        <dbReference type="ARBA" id="ARBA00022741"/>
    </source>
</evidence>
<dbReference type="EMBL" id="JAABOA010000093">
    <property type="protein sequence ID" value="KAF9585958.1"/>
    <property type="molecule type" value="Genomic_DNA"/>
</dbReference>
<protein>
    <recommendedName>
        <fullName evidence="14">Dynein light intermediate chain</fullName>
    </recommendedName>
</protein>
<accession>A0A9P6G2A6</accession>
<keyword evidence="8" id="KW-0243">Dynein</keyword>
<dbReference type="SUPFAM" id="SSF52540">
    <property type="entry name" value="P-loop containing nucleoside triphosphate hydrolases"/>
    <property type="match status" value="1"/>
</dbReference>
<evidence type="ECO:0000256" key="8">
    <source>
        <dbReference type="ARBA" id="ARBA00023017"/>
    </source>
</evidence>
<keyword evidence="3" id="KW-0813">Transport</keyword>
<dbReference type="InterPro" id="IPR027417">
    <property type="entry name" value="P-loop_NTPase"/>
</dbReference>
<sequence length="756" mass="78739">MANTTTLPTGADSTVATATTTAAGAISTAAAMSGTGPSPRKSSKDAAAAAAAAAAGAAAGSTEVWTSLLKSVASSRFVPTKDVIILGDPHSGKSTLIELLKTAQPTPAEDLDATSSSKNANGTNPGVGGGSAGGAGVNGSGTGNGGSAPVMVEMGTATSEDHHLFAGQKKNDLALSYSYWNVKDDENEDTVARLGLYQIAGSHKSYHELLKYCLSTRTVADSVIVLVLDWSRPWTFMETLQRWIKVLQIALQQICLEGAVAAATWTKGKALMDELQEKLIRFLQEYTEPQANPSLATSILNDDQSVLLPLTEGCLTDNTGLPIVIVCTKVRSVYSDHINHLERDMDFKEETFDYIQQSLRTICLKYGAGLFYTSIHHPHTFANLRQYLLHRLLGSPVSSSGPNAIHLNPNLASPLASFPFKKRAQVVERDQVMVPSGWDSFGKIKVLRPGFDCEGLVNGWESDQEAPSGGATEAEAKSSSPTVNASGARQVYQEVVKNPKLNHAPATIQPIITAEDDQVFLERFFETLQKAGERSGSSLNTSGGADGHLGLGLGSSPLAGVTSSGYSPLHSGHHHHSASPPPSSITATSRVNGFEHDDIESRLKRLTNKNSMSMASSATSPSTKINGGAAGSSYLGPSLSEGGAGAGAGAGGAPSANMSRFMTDYSRAMAGPQPGQHSGGMATAGSHMGRIPGATVPGVVPGAPGATSPASNDAVFQFFQSLITRSNPGAGGASPDKFQTLSDNSSNNNKKRCASL</sequence>
<evidence type="ECO:0000256" key="1">
    <source>
        <dbReference type="ARBA" id="ARBA00004245"/>
    </source>
</evidence>
<keyword evidence="7" id="KW-0067">ATP-binding</keyword>
<feature type="region of interest" description="Disordered" evidence="11">
    <location>
        <begin position="606"/>
        <end position="626"/>
    </location>
</feature>
<evidence type="ECO:0008006" key="14">
    <source>
        <dbReference type="Google" id="ProtNLM"/>
    </source>
</evidence>
<evidence type="ECO:0000256" key="4">
    <source>
        <dbReference type="ARBA" id="ARBA00022490"/>
    </source>
</evidence>
<feature type="region of interest" description="Disordered" evidence="11">
    <location>
        <begin position="562"/>
        <end position="589"/>
    </location>
</feature>
<dbReference type="Gene3D" id="3.40.50.300">
    <property type="entry name" value="P-loop containing nucleotide triphosphate hydrolases"/>
    <property type="match status" value="1"/>
</dbReference>
<evidence type="ECO:0000256" key="10">
    <source>
        <dbReference type="ARBA" id="ARBA00023212"/>
    </source>
</evidence>
<dbReference type="OrthoDB" id="27603at2759"/>
<dbReference type="GO" id="GO:0005874">
    <property type="term" value="C:microtubule"/>
    <property type="evidence" value="ECO:0007669"/>
    <property type="project" value="UniProtKB-KW"/>
</dbReference>
<feature type="region of interest" description="Disordered" evidence="11">
    <location>
        <begin position="107"/>
        <end position="149"/>
    </location>
</feature>
<keyword evidence="5" id="KW-0493">Microtubule</keyword>
<keyword evidence="6" id="KW-0547">Nucleotide-binding</keyword>
<feature type="region of interest" description="Disordered" evidence="11">
    <location>
        <begin position="725"/>
        <end position="756"/>
    </location>
</feature>
<dbReference type="InterPro" id="IPR008467">
    <property type="entry name" value="Dynein1_light_intermed_chain"/>
</dbReference>
<dbReference type="GO" id="GO:0005868">
    <property type="term" value="C:cytoplasmic dynein complex"/>
    <property type="evidence" value="ECO:0007669"/>
    <property type="project" value="InterPro"/>
</dbReference>
<dbReference type="AlphaFoldDB" id="A0A9P6G2A6"/>
<dbReference type="Pfam" id="PF05783">
    <property type="entry name" value="DLIC"/>
    <property type="match status" value="2"/>
</dbReference>
<evidence type="ECO:0000256" key="5">
    <source>
        <dbReference type="ARBA" id="ARBA00022701"/>
    </source>
</evidence>
<evidence type="ECO:0000256" key="7">
    <source>
        <dbReference type="ARBA" id="ARBA00022840"/>
    </source>
</evidence>
<feature type="compositionally biased region" description="Low complexity" evidence="11">
    <location>
        <begin position="608"/>
        <end position="624"/>
    </location>
</feature>
<feature type="compositionally biased region" description="Polar residues" evidence="11">
    <location>
        <begin position="737"/>
        <end position="748"/>
    </location>
</feature>
<feature type="region of interest" description="Disordered" evidence="11">
    <location>
        <begin position="458"/>
        <end position="486"/>
    </location>
</feature>
<dbReference type="InterPro" id="IPR022780">
    <property type="entry name" value="Dynein_light_int_chain"/>
</dbReference>
<dbReference type="GO" id="GO:0000226">
    <property type="term" value="P:microtubule cytoskeleton organization"/>
    <property type="evidence" value="ECO:0007669"/>
    <property type="project" value="TreeGrafter"/>
</dbReference>
<keyword evidence="4" id="KW-0963">Cytoplasm</keyword>
<gene>
    <name evidence="12" type="ORF">BGW38_010773</name>
</gene>
<dbReference type="GO" id="GO:0045504">
    <property type="term" value="F:dynein heavy chain binding"/>
    <property type="evidence" value="ECO:0007669"/>
    <property type="project" value="TreeGrafter"/>
</dbReference>
<feature type="compositionally biased region" description="Polar residues" evidence="11">
    <location>
        <begin position="477"/>
        <end position="486"/>
    </location>
</feature>
<keyword evidence="9" id="KW-0505">Motor protein</keyword>
<keyword evidence="13" id="KW-1185">Reference proteome</keyword>
<dbReference type="GO" id="GO:0005524">
    <property type="term" value="F:ATP binding"/>
    <property type="evidence" value="ECO:0007669"/>
    <property type="project" value="UniProtKB-KW"/>
</dbReference>
<dbReference type="PANTHER" id="PTHR12688">
    <property type="entry name" value="DYNEIN LIGHT INTERMEDIATE CHAIN"/>
    <property type="match status" value="1"/>
</dbReference>
<dbReference type="PANTHER" id="PTHR12688:SF0">
    <property type="entry name" value="DYNEIN LIGHT INTERMEDIATE CHAIN"/>
    <property type="match status" value="1"/>
</dbReference>
<keyword evidence="10" id="KW-0206">Cytoskeleton</keyword>
<evidence type="ECO:0000256" key="11">
    <source>
        <dbReference type="SAM" id="MobiDB-lite"/>
    </source>
</evidence>
<dbReference type="Proteomes" id="UP000780801">
    <property type="component" value="Unassembled WGS sequence"/>
</dbReference>
<evidence type="ECO:0000256" key="2">
    <source>
        <dbReference type="ARBA" id="ARBA00006831"/>
    </source>
</evidence>
<evidence type="ECO:0000313" key="13">
    <source>
        <dbReference type="Proteomes" id="UP000780801"/>
    </source>
</evidence>
<feature type="region of interest" description="Disordered" evidence="11">
    <location>
        <begin position="667"/>
        <end position="709"/>
    </location>
</feature>
<evidence type="ECO:0000313" key="12">
    <source>
        <dbReference type="EMBL" id="KAF9585958.1"/>
    </source>
</evidence>
<name>A0A9P6G2A6_9FUNG</name>
<comment type="similarity">
    <text evidence="2">Belongs to the dynein light intermediate chain family.</text>
</comment>
<comment type="caution">
    <text evidence="12">The sequence shown here is derived from an EMBL/GenBank/DDBJ whole genome shotgun (WGS) entry which is preliminary data.</text>
</comment>